<evidence type="ECO:0000256" key="2">
    <source>
        <dbReference type="ARBA" id="ARBA00022989"/>
    </source>
</evidence>
<dbReference type="PANTHER" id="PTHR32089:SF112">
    <property type="entry name" value="LYSOZYME-LIKE PROTEIN-RELATED"/>
    <property type="match status" value="1"/>
</dbReference>
<name>A0A4Q7NWT5_9ACTN</name>
<keyword evidence="2 6" id="KW-1133">Transmembrane helix</keyword>
<evidence type="ECO:0000259" key="8">
    <source>
        <dbReference type="PROSITE" id="PS50885"/>
    </source>
</evidence>
<dbReference type="SUPFAM" id="SSF58104">
    <property type="entry name" value="Methyl-accepting chemotaxis protein (MCP) signaling domain"/>
    <property type="match status" value="1"/>
</dbReference>
<feature type="domain" description="HAMP" evidence="8">
    <location>
        <begin position="212"/>
        <end position="264"/>
    </location>
</feature>
<dbReference type="PROSITE" id="PS50111">
    <property type="entry name" value="CHEMOTAXIS_TRANSDUC_2"/>
    <property type="match status" value="1"/>
</dbReference>
<keyword evidence="10" id="KW-1185">Reference proteome</keyword>
<keyword evidence="3 5" id="KW-0807">Transducer</keyword>
<comment type="similarity">
    <text evidence="4">Belongs to the methyl-accepting chemotaxis (MCP) protein family.</text>
</comment>
<keyword evidence="6" id="KW-0472">Membrane</keyword>
<comment type="caution">
    <text evidence="9">The sequence shown here is derived from an EMBL/GenBank/DDBJ whole genome shotgun (WGS) entry which is preliminary data.</text>
</comment>
<feature type="transmembrane region" description="Helical" evidence="6">
    <location>
        <begin position="12"/>
        <end position="34"/>
    </location>
</feature>
<dbReference type="GO" id="GO:0004888">
    <property type="term" value="F:transmembrane signaling receptor activity"/>
    <property type="evidence" value="ECO:0007669"/>
    <property type="project" value="InterPro"/>
</dbReference>
<dbReference type="RefSeq" id="WP_130491538.1">
    <property type="nucleotide sequence ID" value="NZ_SGXD01000001.1"/>
</dbReference>
<dbReference type="InterPro" id="IPR004089">
    <property type="entry name" value="MCPsignal_dom"/>
</dbReference>
<dbReference type="PANTHER" id="PTHR32089">
    <property type="entry name" value="METHYL-ACCEPTING CHEMOTAXIS PROTEIN MCPB"/>
    <property type="match status" value="1"/>
</dbReference>
<dbReference type="GO" id="GO:0007165">
    <property type="term" value="P:signal transduction"/>
    <property type="evidence" value="ECO:0007669"/>
    <property type="project" value="UniProtKB-KW"/>
</dbReference>
<dbReference type="EMBL" id="SGXD01000001">
    <property type="protein sequence ID" value="RZS91470.1"/>
    <property type="molecule type" value="Genomic_DNA"/>
</dbReference>
<dbReference type="GO" id="GO:0016020">
    <property type="term" value="C:membrane"/>
    <property type="evidence" value="ECO:0007669"/>
    <property type="project" value="InterPro"/>
</dbReference>
<evidence type="ECO:0000256" key="5">
    <source>
        <dbReference type="PROSITE-ProRule" id="PRU00284"/>
    </source>
</evidence>
<dbReference type="InterPro" id="IPR024478">
    <property type="entry name" value="HlyB_4HB_MCP"/>
</dbReference>
<keyword evidence="1 6" id="KW-0812">Transmembrane</keyword>
<accession>A0A4Q7NWT5</accession>
<dbReference type="SMART" id="SM00304">
    <property type="entry name" value="HAMP"/>
    <property type="match status" value="1"/>
</dbReference>
<evidence type="ECO:0000313" key="9">
    <source>
        <dbReference type="EMBL" id="RZS91470.1"/>
    </source>
</evidence>
<dbReference type="InterPro" id="IPR004090">
    <property type="entry name" value="Chemotax_Me-accpt_rcpt"/>
</dbReference>
<dbReference type="Pfam" id="PF12729">
    <property type="entry name" value="4HB_MCP_1"/>
    <property type="match status" value="1"/>
</dbReference>
<dbReference type="AlphaFoldDB" id="A0A4Q7NWT5"/>
<dbReference type="Proteomes" id="UP000293638">
    <property type="component" value="Unassembled WGS sequence"/>
</dbReference>
<feature type="domain" description="Methyl-accepting transducer" evidence="7">
    <location>
        <begin position="269"/>
        <end position="498"/>
    </location>
</feature>
<dbReference type="GO" id="GO:0006935">
    <property type="term" value="P:chemotaxis"/>
    <property type="evidence" value="ECO:0007669"/>
    <property type="project" value="InterPro"/>
</dbReference>
<evidence type="ECO:0000259" key="7">
    <source>
        <dbReference type="PROSITE" id="PS50111"/>
    </source>
</evidence>
<evidence type="ECO:0000256" key="4">
    <source>
        <dbReference type="ARBA" id="ARBA00029447"/>
    </source>
</evidence>
<dbReference type="Pfam" id="PF00015">
    <property type="entry name" value="MCPsignal"/>
    <property type="match status" value="1"/>
</dbReference>
<dbReference type="SMART" id="SM00283">
    <property type="entry name" value="MA"/>
    <property type="match status" value="1"/>
</dbReference>
<evidence type="ECO:0000256" key="6">
    <source>
        <dbReference type="SAM" id="Phobius"/>
    </source>
</evidence>
<dbReference type="PROSITE" id="PS50885">
    <property type="entry name" value="HAMP"/>
    <property type="match status" value="1"/>
</dbReference>
<dbReference type="Gene3D" id="1.10.287.950">
    <property type="entry name" value="Methyl-accepting chemotaxis protein"/>
    <property type="match status" value="1"/>
</dbReference>
<evidence type="ECO:0000256" key="1">
    <source>
        <dbReference type="ARBA" id="ARBA00022692"/>
    </source>
</evidence>
<dbReference type="OrthoDB" id="5184092at2"/>
<reference evidence="9 10" key="1">
    <citation type="submission" date="2019-02" db="EMBL/GenBank/DDBJ databases">
        <title>Genomic Encyclopedia of Type Strains, Phase IV (KMG-IV): sequencing the most valuable type-strain genomes for metagenomic binning, comparative biology and taxonomic classification.</title>
        <authorList>
            <person name="Goeker M."/>
        </authorList>
    </citation>
    <scope>NUCLEOTIDE SEQUENCE [LARGE SCALE GENOMIC DNA]</scope>
    <source>
        <strain evidence="9 10">DSM 45622</strain>
    </source>
</reference>
<gene>
    <name evidence="9" type="ORF">EV189_0712</name>
</gene>
<dbReference type="PRINTS" id="PR00260">
    <property type="entry name" value="CHEMTRNSDUCR"/>
</dbReference>
<sequence length="528" mass="54711">MLASWRNLGVRAKLLVVTLVAGLATAGVGAVGVLQLRSVAHTAKVISDSHMQQALRLNEARNNLLQEDNTLLGYINLSDDISRRQAEADIKAADTAYDKAWAAYAAHSTHRAGTNDVIQSAVGFYRDTRDSTMLPAGRKGDVATFQGSRANENSAISAASENLDRIEKIESDAVIKGSLQIQRAKSSAIRLLVIVLLLGLGISVALALVVAQAIVGPVRKVQSALARMATGDLTAAALVPSDDEIGQMAHGYEQARQAMRDTVAALTEAADRVTEASERVQASGGRIGSSTATAADRASLVTASAEMVSANVQTLAAGAEETGVAMQSISESANKAAGVASEAVEAVENTTDTVTKLGASSAEIGEVVKVITAIAEQTNLLALNATIEAARAGEAGKGFAVVASEVKDLARETASATEDIARRVEAIQSTSIQAVEAISGISRIIAEISEHQISIAAAVEEQTATTGEMSRNVTEAAMRTHEIAGTIDDLAGSVTTAADDGKAARQAADDLSSTAQHLRDAVHRFVTA</sequence>
<evidence type="ECO:0000313" key="10">
    <source>
        <dbReference type="Proteomes" id="UP000293638"/>
    </source>
</evidence>
<feature type="transmembrane region" description="Helical" evidence="6">
    <location>
        <begin position="191"/>
        <end position="215"/>
    </location>
</feature>
<dbReference type="Pfam" id="PF00672">
    <property type="entry name" value="HAMP"/>
    <property type="match status" value="1"/>
</dbReference>
<evidence type="ECO:0000256" key="3">
    <source>
        <dbReference type="ARBA" id="ARBA00023224"/>
    </source>
</evidence>
<proteinExistence type="inferred from homology"/>
<organism evidence="9 10">
    <name type="scientific">Motilibacter rhizosphaerae</name>
    <dbReference type="NCBI Taxonomy" id="598652"/>
    <lineage>
        <taxon>Bacteria</taxon>
        <taxon>Bacillati</taxon>
        <taxon>Actinomycetota</taxon>
        <taxon>Actinomycetes</taxon>
        <taxon>Motilibacterales</taxon>
        <taxon>Motilibacteraceae</taxon>
        <taxon>Motilibacter</taxon>
    </lineage>
</organism>
<dbReference type="CDD" id="cd06225">
    <property type="entry name" value="HAMP"/>
    <property type="match status" value="1"/>
</dbReference>
<protein>
    <submittedName>
        <fullName evidence="9">Methyl-accepting chemotaxis protein</fullName>
    </submittedName>
</protein>
<dbReference type="InterPro" id="IPR003660">
    <property type="entry name" value="HAMP_dom"/>
</dbReference>